<evidence type="ECO:0000313" key="1">
    <source>
        <dbReference type="EMBL" id="CAA9545364.1"/>
    </source>
</evidence>
<dbReference type="PROSITE" id="PS51318">
    <property type="entry name" value="TAT"/>
    <property type="match status" value="1"/>
</dbReference>
<gene>
    <name evidence="1" type="ORF">AVDCRST_MAG59-1227</name>
</gene>
<reference evidence="1" key="1">
    <citation type="submission" date="2020-02" db="EMBL/GenBank/DDBJ databases">
        <authorList>
            <person name="Meier V. D."/>
        </authorList>
    </citation>
    <scope>NUCLEOTIDE SEQUENCE</scope>
    <source>
        <strain evidence="1">AVDCRST_MAG59</strain>
    </source>
</reference>
<name>A0A6J4UDB8_9BACT</name>
<dbReference type="AlphaFoldDB" id="A0A6J4UDB8"/>
<sequence>MDKVRFDSLSKTLASGLDRRQAAKGLGGLALGAVGVTVGARAAGAADNNNERDRKCKERCERRCENRDNPDRCRQKCRDRRCQRDD</sequence>
<feature type="non-terminal residue" evidence="1">
    <location>
        <position position="86"/>
    </location>
</feature>
<dbReference type="InterPro" id="IPR006311">
    <property type="entry name" value="TAT_signal"/>
</dbReference>
<protein>
    <submittedName>
        <fullName evidence="1">Uncharacterized protein</fullName>
    </submittedName>
</protein>
<dbReference type="EMBL" id="CADCWF010000075">
    <property type="protein sequence ID" value="CAA9545364.1"/>
    <property type="molecule type" value="Genomic_DNA"/>
</dbReference>
<organism evidence="1">
    <name type="scientific">uncultured Thermomicrobiales bacterium</name>
    <dbReference type="NCBI Taxonomy" id="1645740"/>
    <lineage>
        <taxon>Bacteria</taxon>
        <taxon>Pseudomonadati</taxon>
        <taxon>Thermomicrobiota</taxon>
        <taxon>Thermomicrobia</taxon>
        <taxon>Thermomicrobiales</taxon>
        <taxon>environmental samples</taxon>
    </lineage>
</organism>
<proteinExistence type="predicted"/>
<accession>A0A6J4UDB8</accession>